<evidence type="ECO:0000256" key="3">
    <source>
        <dbReference type="ARBA" id="ARBA00022989"/>
    </source>
</evidence>
<keyword evidence="3" id="KW-1133">Transmembrane helix</keyword>
<keyword evidence="4" id="KW-0472">Membrane</keyword>
<proteinExistence type="predicted"/>
<dbReference type="GO" id="GO:0016020">
    <property type="term" value="C:membrane"/>
    <property type="evidence" value="ECO:0007669"/>
    <property type="project" value="UniProtKB-SubCell"/>
</dbReference>
<protein>
    <submittedName>
        <fullName evidence="5">Transmembrane 115-like</fullName>
    </submittedName>
</protein>
<gene>
    <name evidence="5" type="ORF">PACLA_8A077609</name>
</gene>
<dbReference type="GO" id="GO:0005794">
    <property type="term" value="C:Golgi apparatus"/>
    <property type="evidence" value="ECO:0007669"/>
    <property type="project" value="TreeGrafter"/>
</dbReference>
<evidence type="ECO:0000313" key="5">
    <source>
        <dbReference type="EMBL" id="CAB3991222.1"/>
    </source>
</evidence>
<dbReference type="InterPro" id="IPR013861">
    <property type="entry name" value="TMEM115/Pdh1/Rbl19"/>
</dbReference>
<dbReference type="PANTHER" id="PTHR13377">
    <property type="entry name" value="PLACENTAL PROTEIN 6"/>
    <property type="match status" value="1"/>
</dbReference>
<dbReference type="Pfam" id="PF08551">
    <property type="entry name" value="DUF1751"/>
    <property type="match status" value="1"/>
</dbReference>
<reference evidence="5" key="1">
    <citation type="submission" date="2020-04" db="EMBL/GenBank/DDBJ databases">
        <authorList>
            <person name="Alioto T."/>
            <person name="Alioto T."/>
            <person name="Gomez Garrido J."/>
        </authorList>
    </citation>
    <scope>NUCLEOTIDE SEQUENCE</scope>
    <source>
        <strain evidence="5">A484AB</strain>
    </source>
</reference>
<comment type="caution">
    <text evidence="5">The sequence shown here is derived from an EMBL/GenBank/DDBJ whole genome shotgun (WGS) entry which is preliminary data.</text>
</comment>
<comment type="subcellular location">
    <subcellularLocation>
        <location evidence="1">Membrane</location>
        <topology evidence="1">Multi-pass membrane protein</topology>
    </subcellularLocation>
</comment>
<dbReference type="SUPFAM" id="SSF144091">
    <property type="entry name" value="Rhomboid-like"/>
    <property type="match status" value="1"/>
</dbReference>
<evidence type="ECO:0000256" key="1">
    <source>
        <dbReference type="ARBA" id="ARBA00004141"/>
    </source>
</evidence>
<sequence>MASSMNDFNHLKNQINKALGDASIVVKISCGLVSLFYVLGYIPHVYDVLAVTPGSLIPPHFKIWTLITGGFIEYRVWNVVADIIVLVLCGRILEPLWGALEFLKYITILNVGTSLIASGLCLLYYLVTDNIYVWFLTFSGMNGILAGVTVALKQSVPETELKLLMLSIKVKYLPSLMVLCSVPLWLVQLLPLINVILTISGVILGWIYLRFYQQKGKGAKGDLRDGFAFSTFFPEPLQAPVSTVSNLVFNWLIKFNICSKPIRTYDVGAPSAITISLPGMDPADAERRRQKALKALDERMSKLEQPASWPSLDDPAEDKTLKDIEVIEEPDVVIVEHKDPKVDSTDTTTVEIT</sequence>
<dbReference type="Gene3D" id="1.20.1540.10">
    <property type="entry name" value="Rhomboid-like"/>
    <property type="match status" value="1"/>
</dbReference>
<dbReference type="FunFam" id="1.20.1540.10:FF:000004">
    <property type="entry name" value="Transmembrane protein 115"/>
    <property type="match status" value="1"/>
</dbReference>
<dbReference type="InterPro" id="IPR035952">
    <property type="entry name" value="Rhomboid-like_sf"/>
</dbReference>
<dbReference type="Proteomes" id="UP001152795">
    <property type="component" value="Unassembled WGS sequence"/>
</dbReference>
<evidence type="ECO:0000313" key="6">
    <source>
        <dbReference type="Proteomes" id="UP001152795"/>
    </source>
</evidence>
<dbReference type="SMART" id="SM01160">
    <property type="entry name" value="DUF1751"/>
    <property type="match status" value="1"/>
</dbReference>
<dbReference type="OrthoDB" id="73612at2759"/>
<keyword evidence="6" id="KW-1185">Reference proteome</keyword>
<evidence type="ECO:0000256" key="4">
    <source>
        <dbReference type="ARBA" id="ARBA00023136"/>
    </source>
</evidence>
<organism evidence="5 6">
    <name type="scientific">Paramuricea clavata</name>
    <name type="common">Red gorgonian</name>
    <name type="synonym">Violescent sea-whip</name>
    <dbReference type="NCBI Taxonomy" id="317549"/>
    <lineage>
        <taxon>Eukaryota</taxon>
        <taxon>Metazoa</taxon>
        <taxon>Cnidaria</taxon>
        <taxon>Anthozoa</taxon>
        <taxon>Octocorallia</taxon>
        <taxon>Malacalcyonacea</taxon>
        <taxon>Plexauridae</taxon>
        <taxon>Paramuricea</taxon>
    </lineage>
</organism>
<keyword evidence="2 5" id="KW-0812">Transmembrane</keyword>
<accession>A0A7D9HVV5</accession>
<dbReference type="PANTHER" id="PTHR13377:SF3">
    <property type="entry name" value="TRANSMEMBRANE PROTEIN 115"/>
    <property type="match status" value="1"/>
</dbReference>
<dbReference type="GO" id="GO:0006890">
    <property type="term" value="P:retrograde vesicle-mediated transport, Golgi to endoplasmic reticulum"/>
    <property type="evidence" value="ECO:0007669"/>
    <property type="project" value="InterPro"/>
</dbReference>
<evidence type="ECO:0000256" key="2">
    <source>
        <dbReference type="ARBA" id="ARBA00022692"/>
    </source>
</evidence>
<dbReference type="EMBL" id="CACRXK020001809">
    <property type="protein sequence ID" value="CAB3991222.1"/>
    <property type="molecule type" value="Genomic_DNA"/>
</dbReference>
<dbReference type="AlphaFoldDB" id="A0A7D9HVV5"/>
<name>A0A7D9HVV5_PARCT</name>